<keyword evidence="5" id="KW-0963">Cytoplasm</keyword>
<dbReference type="InterPro" id="IPR027417">
    <property type="entry name" value="P-loop_NTPase"/>
</dbReference>
<feature type="binding site" evidence="5">
    <location>
        <begin position="10"/>
        <end position="15"/>
    </location>
    <ligand>
        <name>ATP</name>
        <dbReference type="ChEBI" id="CHEBI:30616"/>
    </ligand>
</feature>
<evidence type="ECO:0000256" key="3">
    <source>
        <dbReference type="ARBA" id="ARBA00022840"/>
    </source>
</evidence>
<dbReference type="EMBL" id="CP072649">
    <property type="protein sequence ID" value="QUW04772.1"/>
    <property type="molecule type" value="Genomic_DNA"/>
</dbReference>
<evidence type="ECO:0000256" key="6">
    <source>
        <dbReference type="NCBIfam" id="TIGR00152"/>
    </source>
</evidence>
<keyword evidence="3 5" id="KW-0067">ATP-binding</keyword>
<evidence type="ECO:0000256" key="5">
    <source>
        <dbReference type="HAMAP-Rule" id="MF_00376"/>
    </source>
</evidence>
<dbReference type="CDD" id="cd02022">
    <property type="entry name" value="DPCK"/>
    <property type="match status" value="1"/>
</dbReference>
<comment type="catalytic activity">
    <reaction evidence="5">
        <text>3'-dephospho-CoA + ATP = ADP + CoA + H(+)</text>
        <dbReference type="Rhea" id="RHEA:18245"/>
        <dbReference type="ChEBI" id="CHEBI:15378"/>
        <dbReference type="ChEBI" id="CHEBI:30616"/>
        <dbReference type="ChEBI" id="CHEBI:57287"/>
        <dbReference type="ChEBI" id="CHEBI:57328"/>
        <dbReference type="ChEBI" id="CHEBI:456216"/>
        <dbReference type="EC" id="2.7.1.24"/>
    </reaction>
</comment>
<dbReference type="InterPro" id="IPR001977">
    <property type="entry name" value="Depp_CoAkinase"/>
</dbReference>
<dbReference type="NCBIfam" id="TIGR00152">
    <property type="entry name" value="dephospho-CoA kinase"/>
    <property type="match status" value="1"/>
</dbReference>
<reference evidence="7 8" key="1">
    <citation type="submission" date="2021-03" db="EMBL/GenBank/DDBJ databases">
        <title>Genomic and phenotypic characterization of Chloracidobacterium isolates provides evidence for multiple species.</title>
        <authorList>
            <person name="Saini M.K."/>
            <person name="Costas A.M.G."/>
            <person name="Tank M."/>
            <person name="Bryant D.A."/>
        </authorList>
    </citation>
    <scope>NUCLEOTIDE SEQUENCE [LARGE SCALE GENOMIC DNA]</scope>
    <source>
        <strain evidence="7 8">BV2-C</strain>
    </source>
</reference>
<dbReference type="EC" id="2.7.1.24" evidence="5 6"/>
<keyword evidence="5 7" id="KW-0418">Kinase</keyword>
<keyword evidence="5 7" id="KW-0808">Transferase</keyword>
<dbReference type="PANTHER" id="PTHR10695">
    <property type="entry name" value="DEPHOSPHO-COA KINASE-RELATED"/>
    <property type="match status" value="1"/>
</dbReference>
<dbReference type="GO" id="GO:0004140">
    <property type="term" value="F:dephospho-CoA kinase activity"/>
    <property type="evidence" value="ECO:0007669"/>
    <property type="project" value="UniProtKB-EC"/>
</dbReference>
<proteinExistence type="inferred from homology"/>
<comment type="pathway">
    <text evidence="5">Cofactor biosynthesis; coenzyme A biosynthesis; CoA from (R)-pantothenate: step 5/5.</text>
</comment>
<dbReference type="Gene3D" id="3.40.50.300">
    <property type="entry name" value="P-loop containing nucleotide triphosphate hydrolases"/>
    <property type="match status" value="1"/>
</dbReference>
<organism evidence="7 8">
    <name type="scientific">Chloracidobacterium validum</name>
    <dbReference type="NCBI Taxonomy" id="2821543"/>
    <lineage>
        <taxon>Bacteria</taxon>
        <taxon>Pseudomonadati</taxon>
        <taxon>Acidobacteriota</taxon>
        <taxon>Terriglobia</taxon>
        <taxon>Terriglobales</taxon>
        <taxon>Acidobacteriaceae</taxon>
        <taxon>Chloracidobacterium</taxon>
    </lineage>
</organism>
<comment type="subcellular location">
    <subcellularLocation>
        <location evidence="5">Cytoplasm</location>
    </subcellularLocation>
</comment>
<keyword evidence="2 5" id="KW-0547">Nucleotide-binding</keyword>
<sequence>MRVGLTGGIAVGKSFVSSVLAELGCHVFDADHIARAVVEPGQPALAEIVAAFGPDVLTPTGTLDRARLGRLVFADAEARAKLNAIVHPHVHAEQDRRLREVEAQDPQGIAVVDAALLIESGGYRRFDVVVVVWCRPEIQLARLMARNGLSHAEATQRIAAQMPSEEKRRYADVEIDTSEGFEPTRRQVVALHDQLRAQAATTRLY</sequence>
<evidence type="ECO:0000256" key="1">
    <source>
        <dbReference type="ARBA" id="ARBA00009018"/>
    </source>
</evidence>
<evidence type="ECO:0000256" key="4">
    <source>
        <dbReference type="ARBA" id="ARBA00022993"/>
    </source>
</evidence>
<comment type="similarity">
    <text evidence="1 5">Belongs to the CoaE family.</text>
</comment>
<evidence type="ECO:0000313" key="7">
    <source>
        <dbReference type="EMBL" id="QUW04772.1"/>
    </source>
</evidence>
<accession>A0ABX8BED7</accession>
<dbReference type="PANTHER" id="PTHR10695:SF46">
    <property type="entry name" value="BIFUNCTIONAL COENZYME A SYNTHASE-RELATED"/>
    <property type="match status" value="1"/>
</dbReference>
<name>A0ABX8BED7_9BACT</name>
<keyword evidence="4 5" id="KW-0173">Coenzyme A biosynthesis</keyword>
<dbReference type="Pfam" id="PF01121">
    <property type="entry name" value="CoaE"/>
    <property type="match status" value="1"/>
</dbReference>
<gene>
    <name evidence="5" type="primary">coaE</name>
    <name evidence="7" type="ORF">J8C06_14855</name>
</gene>
<dbReference type="PROSITE" id="PS51219">
    <property type="entry name" value="DPCK"/>
    <property type="match status" value="1"/>
</dbReference>
<protein>
    <recommendedName>
        <fullName evidence="5 6">Dephospho-CoA kinase</fullName>
        <ecNumber evidence="5 6">2.7.1.24</ecNumber>
    </recommendedName>
    <alternativeName>
        <fullName evidence="5">Dephosphocoenzyme A kinase</fullName>
    </alternativeName>
</protein>
<dbReference type="SUPFAM" id="SSF52540">
    <property type="entry name" value="P-loop containing nucleoside triphosphate hydrolases"/>
    <property type="match status" value="1"/>
</dbReference>
<keyword evidence="8" id="KW-1185">Reference proteome</keyword>
<comment type="function">
    <text evidence="5">Catalyzes the phosphorylation of the 3'-hydroxyl group of dephosphocoenzyme A to form coenzyme A.</text>
</comment>
<dbReference type="Proteomes" id="UP000676506">
    <property type="component" value="Chromosome 2"/>
</dbReference>
<evidence type="ECO:0000313" key="8">
    <source>
        <dbReference type="Proteomes" id="UP000676506"/>
    </source>
</evidence>
<evidence type="ECO:0000256" key="2">
    <source>
        <dbReference type="ARBA" id="ARBA00022741"/>
    </source>
</evidence>
<dbReference type="HAMAP" id="MF_00376">
    <property type="entry name" value="Dephospho_CoA_kinase"/>
    <property type="match status" value="1"/>
</dbReference>